<dbReference type="CDD" id="cd00542">
    <property type="entry name" value="Ntn_PVA"/>
    <property type="match status" value="1"/>
</dbReference>
<protein>
    <submittedName>
        <fullName evidence="4">Penicillin amidase</fullName>
        <ecNumber evidence="4">3.5.1.11</ecNumber>
    </submittedName>
</protein>
<organism evidence="4 5">
    <name type="scientific">Clostridium cylindrosporum DSM 605</name>
    <dbReference type="NCBI Taxonomy" id="1121307"/>
    <lineage>
        <taxon>Bacteria</taxon>
        <taxon>Bacillati</taxon>
        <taxon>Bacillota</taxon>
        <taxon>Clostridia</taxon>
        <taxon>Eubacteriales</taxon>
        <taxon>Clostridiaceae</taxon>
        <taxon>Clostridium</taxon>
    </lineage>
</organism>
<dbReference type="InterPro" id="IPR052193">
    <property type="entry name" value="Peptidase_C59"/>
</dbReference>
<keyword evidence="5" id="KW-1185">Reference proteome</keyword>
<dbReference type="RefSeq" id="WP_048570244.1">
    <property type="nucleotide sequence ID" value="NZ_LFVU01000024.1"/>
</dbReference>
<evidence type="ECO:0000313" key="5">
    <source>
        <dbReference type="Proteomes" id="UP000036756"/>
    </source>
</evidence>
<evidence type="ECO:0000256" key="2">
    <source>
        <dbReference type="ARBA" id="ARBA00022801"/>
    </source>
</evidence>
<accession>A0A0J8DD17</accession>
<feature type="domain" description="Choloylglycine hydrolase/NAAA C-terminal" evidence="3">
    <location>
        <begin position="2"/>
        <end position="304"/>
    </location>
</feature>
<dbReference type="Proteomes" id="UP000036756">
    <property type="component" value="Unassembled WGS sequence"/>
</dbReference>
<dbReference type="SUPFAM" id="SSF56235">
    <property type="entry name" value="N-terminal nucleophile aminohydrolases (Ntn hydrolases)"/>
    <property type="match status" value="1"/>
</dbReference>
<dbReference type="Pfam" id="PF02275">
    <property type="entry name" value="CBAH"/>
    <property type="match status" value="1"/>
</dbReference>
<keyword evidence="2 4" id="KW-0378">Hydrolase</keyword>
<dbReference type="EC" id="3.5.1.11" evidence="4"/>
<dbReference type="AlphaFoldDB" id="A0A0J8DD17"/>
<dbReference type="InterPro" id="IPR029132">
    <property type="entry name" value="CBAH/NAAA_C"/>
</dbReference>
<reference evidence="4 5" key="1">
    <citation type="submission" date="2015-06" db="EMBL/GenBank/DDBJ databases">
        <title>Draft genome sequence of the purine-degrading Clostridium cylindrosporum HC-1 (DSM 605).</title>
        <authorList>
            <person name="Poehlein A."/>
            <person name="Schiel-Bengelsdorf B."/>
            <person name="Bengelsdorf F."/>
            <person name="Daniel R."/>
            <person name="Duerre P."/>
        </authorList>
    </citation>
    <scope>NUCLEOTIDE SEQUENCE [LARGE SCALE GENOMIC DNA]</scope>
    <source>
        <strain evidence="4 5">DSM 605</strain>
    </source>
</reference>
<gene>
    <name evidence="4" type="ORF">CLCY_4c01220</name>
</gene>
<comment type="similarity">
    <text evidence="1">Belongs to the peptidase C59 family.</text>
</comment>
<proteinExistence type="inferred from homology"/>
<dbReference type="PANTHER" id="PTHR35527:SF2">
    <property type="entry name" value="HYDROLASE"/>
    <property type="match status" value="1"/>
</dbReference>
<evidence type="ECO:0000313" key="4">
    <source>
        <dbReference type="EMBL" id="KMT22149.1"/>
    </source>
</evidence>
<dbReference type="PANTHER" id="PTHR35527">
    <property type="entry name" value="CHOLOYLGLYCINE HYDROLASE"/>
    <property type="match status" value="1"/>
</dbReference>
<evidence type="ECO:0000259" key="3">
    <source>
        <dbReference type="Pfam" id="PF02275"/>
    </source>
</evidence>
<dbReference type="STRING" id="1121307.CLCY_4c01220"/>
<comment type="caution">
    <text evidence="4">The sequence shown here is derived from an EMBL/GenBank/DDBJ whole genome shotgun (WGS) entry which is preliminary data.</text>
</comment>
<dbReference type="InterPro" id="IPR029055">
    <property type="entry name" value="Ntn_hydrolases_N"/>
</dbReference>
<sequence length="328" mass="37366">MCTAITLQSTQRENFFGRTIDFSYPIEPGLYVIPKNYEWYSLATMKKYIDYYSFICIGQETDGMLGFFDGVNERGFAAAALYFAGYAYYDLPIKDKEPIASLDFLHYILGRCDSIDDLKPLLEKIRIVGLPDPVTQTAAPLHWIATDRSGKCVVIEQTKTGLKIINNPIGVMANSPDFHWHMTNLRNYMNASITQQKEVHWGNVSLTPFGQGSGTLPLPGGFTSPERFVRTAFLKTHTQVPKNRLEATMAFFHIMNSVSIPKGIVLTDKGTYDYTKYTAFMNTNTCEYYFKTYENNQIVRASLWDYYVPSRQPTFLGKIVRPMSFEGC</sequence>
<dbReference type="PATRIC" id="fig|1121307.3.peg.1776"/>
<dbReference type="Gene3D" id="3.60.60.10">
    <property type="entry name" value="Penicillin V Acylase, Chain A"/>
    <property type="match status" value="1"/>
</dbReference>
<dbReference type="GO" id="GO:0008953">
    <property type="term" value="F:penicillin amidase activity"/>
    <property type="evidence" value="ECO:0007669"/>
    <property type="project" value="UniProtKB-EC"/>
</dbReference>
<name>A0A0J8DD17_CLOCY</name>
<evidence type="ECO:0000256" key="1">
    <source>
        <dbReference type="ARBA" id="ARBA00006625"/>
    </source>
</evidence>
<dbReference type="EMBL" id="LFVU01000024">
    <property type="protein sequence ID" value="KMT22149.1"/>
    <property type="molecule type" value="Genomic_DNA"/>
</dbReference>
<dbReference type="OrthoDB" id="9794717at2"/>